<sequence>MKRFLLLCLPVFFAACQQSGTEQKTPEAVDSLSVAIANMRKDLQVRPTDAATRIYLANALIEQGNYAAADSQAAVLEKHPATLPNAYYIYGLSALNREDTAAAIDHLEKAISIRKDSSEYEAVMLTADLLFKTRSYNKAMELYALAAFIDSSAAEASYAIGEVYVKQGRETQAKQQFVTALQRDPAYSPAYIALGELLSKYGKWKEALPHFNMAAKADPTNADAFYLRGRALLALGNKPAGIDDLTKALSFRKDFPEARHLLDSVKNH</sequence>
<dbReference type="InterPro" id="IPR050498">
    <property type="entry name" value="Ycf3"/>
</dbReference>
<organism evidence="4 5">
    <name type="scientific">Chitinophaga chungangae</name>
    <dbReference type="NCBI Taxonomy" id="2821488"/>
    <lineage>
        <taxon>Bacteria</taxon>
        <taxon>Pseudomonadati</taxon>
        <taxon>Bacteroidota</taxon>
        <taxon>Chitinophagia</taxon>
        <taxon>Chitinophagales</taxon>
        <taxon>Chitinophagaceae</taxon>
        <taxon>Chitinophaga</taxon>
    </lineage>
</organism>
<dbReference type="EMBL" id="JAGHKP010000003">
    <property type="protein sequence ID" value="MBO9153862.1"/>
    <property type="molecule type" value="Genomic_DNA"/>
</dbReference>
<feature type="repeat" description="TPR" evidence="3">
    <location>
        <begin position="188"/>
        <end position="221"/>
    </location>
</feature>
<dbReference type="PROSITE" id="PS51257">
    <property type="entry name" value="PROKAR_LIPOPROTEIN"/>
    <property type="match status" value="1"/>
</dbReference>
<reference evidence="5" key="1">
    <citation type="submission" date="2021-03" db="EMBL/GenBank/DDBJ databases">
        <title>Assistant Professor.</title>
        <authorList>
            <person name="Huq M.A."/>
        </authorList>
    </citation>
    <scope>NUCLEOTIDE SEQUENCE [LARGE SCALE GENOMIC DNA]</scope>
    <source>
        <strain evidence="5">MAH-28</strain>
    </source>
</reference>
<gene>
    <name evidence="4" type="ORF">J7I43_16665</name>
</gene>
<evidence type="ECO:0000256" key="2">
    <source>
        <dbReference type="ARBA" id="ARBA00022803"/>
    </source>
</evidence>
<protein>
    <submittedName>
        <fullName evidence="4">Tetratricopeptide repeat protein</fullName>
    </submittedName>
</protein>
<dbReference type="SUPFAM" id="SSF48452">
    <property type="entry name" value="TPR-like"/>
    <property type="match status" value="2"/>
</dbReference>
<evidence type="ECO:0000256" key="1">
    <source>
        <dbReference type="ARBA" id="ARBA00022737"/>
    </source>
</evidence>
<dbReference type="Pfam" id="PF13432">
    <property type="entry name" value="TPR_16"/>
    <property type="match status" value="1"/>
</dbReference>
<name>A0ABS3YGR4_9BACT</name>
<accession>A0ABS3YGR4</accession>
<dbReference type="PANTHER" id="PTHR44858">
    <property type="entry name" value="TETRATRICOPEPTIDE REPEAT PROTEIN 6"/>
    <property type="match status" value="1"/>
</dbReference>
<keyword evidence="5" id="KW-1185">Reference proteome</keyword>
<keyword evidence="1" id="KW-0677">Repeat</keyword>
<evidence type="ECO:0000313" key="5">
    <source>
        <dbReference type="Proteomes" id="UP000679126"/>
    </source>
</evidence>
<comment type="caution">
    <text evidence="4">The sequence shown here is derived from an EMBL/GenBank/DDBJ whole genome shotgun (WGS) entry which is preliminary data.</text>
</comment>
<dbReference type="PROSITE" id="PS50005">
    <property type="entry name" value="TPR"/>
    <property type="match status" value="3"/>
</dbReference>
<keyword evidence="2 3" id="KW-0802">TPR repeat</keyword>
<evidence type="ECO:0000313" key="4">
    <source>
        <dbReference type="EMBL" id="MBO9153862.1"/>
    </source>
</evidence>
<proteinExistence type="predicted"/>
<evidence type="ECO:0000256" key="3">
    <source>
        <dbReference type="PROSITE-ProRule" id="PRU00339"/>
    </source>
</evidence>
<dbReference type="InterPro" id="IPR019734">
    <property type="entry name" value="TPR_rpt"/>
</dbReference>
<feature type="repeat" description="TPR" evidence="3">
    <location>
        <begin position="154"/>
        <end position="187"/>
    </location>
</feature>
<feature type="repeat" description="TPR" evidence="3">
    <location>
        <begin position="84"/>
        <end position="117"/>
    </location>
</feature>
<dbReference type="PANTHER" id="PTHR44858:SF1">
    <property type="entry name" value="UDP-N-ACETYLGLUCOSAMINE--PEPTIDE N-ACETYLGLUCOSAMINYLTRANSFERASE SPINDLY-RELATED"/>
    <property type="match status" value="1"/>
</dbReference>
<dbReference type="Gene3D" id="1.25.40.10">
    <property type="entry name" value="Tetratricopeptide repeat domain"/>
    <property type="match status" value="3"/>
</dbReference>
<dbReference type="SMART" id="SM00028">
    <property type="entry name" value="TPR"/>
    <property type="match status" value="4"/>
</dbReference>
<dbReference type="InterPro" id="IPR011990">
    <property type="entry name" value="TPR-like_helical_dom_sf"/>
</dbReference>
<dbReference type="Proteomes" id="UP000679126">
    <property type="component" value="Unassembled WGS sequence"/>
</dbReference>
<dbReference type="RefSeq" id="WP_209146985.1">
    <property type="nucleotide sequence ID" value="NZ_JAGHKP010000003.1"/>
</dbReference>
<dbReference type="Pfam" id="PF14559">
    <property type="entry name" value="TPR_19"/>
    <property type="match status" value="1"/>
</dbReference>